<protein>
    <submittedName>
        <fullName evidence="1">Uncharacterized protein</fullName>
    </submittedName>
</protein>
<evidence type="ECO:0000313" key="1">
    <source>
        <dbReference type="EMBL" id="EMS54516.1"/>
    </source>
</evidence>
<name>M7Z4S5_TRIUA</name>
<gene>
    <name evidence="1" type="ORF">TRIUR3_01331</name>
</gene>
<reference evidence="1" key="1">
    <citation type="journal article" date="2013" name="Nature">
        <title>Draft genome of the wheat A-genome progenitor Triticum urartu.</title>
        <authorList>
            <person name="Ling H.Q."/>
            <person name="Zhao S."/>
            <person name="Liu D."/>
            <person name="Wang J."/>
            <person name="Sun H."/>
            <person name="Zhang C."/>
            <person name="Fan H."/>
            <person name="Li D."/>
            <person name="Dong L."/>
            <person name="Tao Y."/>
            <person name="Gao C."/>
            <person name="Wu H."/>
            <person name="Li Y."/>
            <person name="Cui Y."/>
            <person name="Guo X."/>
            <person name="Zheng S."/>
            <person name="Wang B."/>
            <person name="Yu K."/>
            <person name="Liang Q."/>
            <person name="Yang W."/>
            <person name="Lou X."/>
            <person name="Chen J."/>
            <person name="Feng M."/>
            <person name="Jian J."/>
            <person name="Zhang X."/>
            <person name="Luo G."/>
            <person name="Jiang Y."/>
            <person name="Liu J."/>
            <person name="Wang Z."/>
            <person name="Sha Y."/>
            <person name="Zhang B."/>
            <person name="Wu H."/>
            <person name="Tang D."/>
            <person name="Shen Q."/>
            <person name="Xue P."/>
            <person name="Zou S."/>
            <person name="Wang X."/>
            <person name="Liu X."/>
            <person name="Wang F."/>
            <person name="Yang Y."/>
            <person name="An X."/>
            <person name="Dong Z."/>
            <person name="Zhang K."/>
            <person name="Zhang X."/>
            <person name="Luo M.C."/>
            <person name="Dvorak J."/>
            <person name="Tong Y."/>
            <person name="Wang J."/>
            <person name="Yang H."/>
            <person name="Li Z."/>
            <person name="Wang D."/>
            <person name="Zhang A."/>
            <person name="Wang J."/>
        </authorList>
    </citation>
    <scope>NUCLEOTIDE SEQUENCE</scope>
</reference>
<dbReference type="EMBL" id="KD181819">
    <property type="protein sequence ID" value="EMS54516.1"/>
    <property type="molecule type" value="Genomic_DNA"/>
</dbReference>
<dbReference type="AlphaFoldDB" id="M7Z4S5"/>
<dbReference type="OMA" id="MMGTTAH"/>
<accession>M7Z4S5</accession>
<organism evidence="1">
    <name type="scientific">Triticum urartu</name>
    <name type="common">Red wild einkorn</name>
    <name type="synonym">Crithodium urartu</name>
    <dbReference type="NCBI Taxonomy" id="4572"/>
    <lineage>
        <taxon>Eukaryota</taxon>
        <taxon>Viridiplantae</taxon>
        <taxon>Streptophyta</taxon>
        <taxon>Embryophyta</taxon>
        <taxon>Tracheophyta</taxon>
        <taxon>Spermatophyta</taxon>
        <taxon>Magnoliopsida</taxon>
        <taxon>Liliopsida</taxon>
        <taxon>Poales</taxon>
        <taxon>Poaceae</taxon>
        <taxon>BOP clade</taxon>
        <taxon>Pooideae</taxon>
        <taxon>Triticodae</taxon>
        <taxon>Triticeae</taxon>
        <taxon>Triticinae</taxon>
        <taxon>Triticum</taxon>
    </lineage>
</organism>
<sequence>MGCRIRVVSGVKKPLTSPENCSSLLPDAWGAATPGAGSLGHRCARGRIRALSPAAAKLLPPVATTCAGVTEVHTTDMAPVQCASPLPRDAHDSSISLLQCTQLLYPPPLPFPDVPPATPVERRRPAKTKELAMMGTTAHPGTVLLGTRWVQARGRDFVYKSSSSRVVLRLILLDHAVRCS</sequence>
<proteinExistence type="predicted"/>